<dbReference type="Pfam" id="PF01636">
    <property type="entry name" value="APH"/>
    <property type="match status" value="1"/>
</dbReference>
<feature type="domain" description="Aminoglycoside phosphotransferase" evidence="1">
    <location>
        <begin position="50"/>
        <end position="281"/>
    </location>
</feature>
<keyword evidence="3" id="KW-1185">Reference proteome</keyword>
<accession>A0ABV7L9G6</accession>
<dbReference type="InterPro" id="IPR041726">
    <property type="entry name" value="ACAD10_11_N"/>
</dbReference>
<evidence type="ECO:0000313" key="3">
    <source>
        <dbReference type="Proteomes" id="UP001595528"/>
    </source>
</evidence>
<dbReference type="RefSeq" id="WP_379906581.1">
    <property type="nucleotide sequence ID" value="NZ_JBHRTR010000054.1"/>
</dbReference>
<evidence type="ECO:0000313" key="2">
    <source>
        <dbReference type="EMBL" id="MFC3231114.1"/>
    </source>
</evidence>
<dbReference type="SUPFAM" id="SSF56112">
    <property type="entry name" value="Protein kinase-like (PK-like)"/>
    <property type="match status" value="1"/>
</dbReference>
<dbReference type="InterPro" id="IPR002575">
    <property type="entry name" value="Aminoglycoside_PTrfase"/>
</dbReference>
<dbReference type="PANTHER" id="PTHR21310">
    <property type="entry name" value="AMINOGLYCOSIDE PHOSPHOTRANSFERASE-RELATED-RELATED"/>
    <property type="match status" value="1"/>
</dbReference>
<protein>
    <submittedName>
        <fullName evidence="2">Phosphotransferase family protein</fullName>
    </submittedName>
</protein>
<evidence type="ECO:0000259" key="1">
    <source>
        <dbReference type="Pfam" id="PF01636"/>
    </source>
</evidence>
<dbReference type="Gene3D" id="3.90.1200.10">
    <property type="match status" value="1"/>
</dbReference>
<proteinExistence type="predicted"/>
<dbReference type="EMBL" id="JBHRTR010000054">
    <property type="protein sequence ID" value="MFC3231114.1"/>
    <property type="molecule type" value="Genomic_DNA"/>
</dbReference>
<dbReference type="Gene3D" id="3.30.200.20">
    <property type="entry name" value="Phosphorylase Kinase, domain 1"/>
    <property type="match status" value="1"/>
</dbReference>
<dbReference type="InterPro" id="IPR011009">
    <property type="entry name" value="Kinase-like_dom_sf"/>
</dbReference>
<comment type="caution">
    <text evidence="2">The sequence shown here is derived from an EMBL/GenBank/DDBJ whole genome shotgun (WGS) entry which is preliminary data.</text>
</comment>
<reference evidence="3" key="1">
    <citation type="journal article" date="2019" name="Int. J. Syst. Evol. Microbiol.">
        <title>The Global Catalogue of Microorganisms (GCM) 10K type strain sequencing project: providing services to taxonomists for standard genome sequencing and annotation.</title>
        <authorList>
            <consortium name="The Broad Institute Genomics Platform"/>
            <consortium name="The Broad Institute Genome Sequencing Center for Infectious Disease"/>
            <person name="Wu L."/>
            <person name="Ma J."/>
        </authorList>
    </citation>
    <scope>NUCLEOTIDE SEQUENCE [LARGE SCALE GENOMIC DNA]</scope>
    <source>
        <strain evidence="3">KCTC 42964</strain>
    </source>
</reference>
<sequence length="342" mass="37596">MDEAMIAARLQRKIAHDSDGAATLGDFAVLGDGHAGLTFGFTVRPAAGGQDQRYVLKLAPPGVTRRGNTDVYRQTPLLRALHGAGLPVPDVPFASATEDELGTPYIVMECLPGRSFLVWEPQDGFDLAPANVERIWRSAAAVLARLHGFDWRTALPDWEAPRPLADELAYWPPILAKAQEAKWLRLGSRLGEALARHPPDTGPVGLFHGDYQPGNVMYDATPDGLAVTGVIDWELSGIGAQALDLGWLSMMADRRCWHDGWQPHSTLGPEELLEEYVAAGGTRMRDLGWFQALACYRLGSISCLNVRLHRTGRREDPIWERFAPSIEVMFERGLELCAAPAR</sequence>
<organism evidence="2 3">
    <name type="scientific">Marinibaculum pumilum</name>
    <dbReference type="NCBI Taxonomy" id="1766165"/>
    <lineage>
        <taxon>Bacteria</taxon>
        <taxon>Pseudomonadati</taxon>
        <taxon>Pseudomonadota</taxon>
        <taxon>Alphaproteobacteria</taxon>
        <taxon>Rhodospirillales</taxon>
        <taxon>Rhodospirillaceae</taxon>
        <taxon>Marinibaculum</taxon>
    </lineage>
</organism>
<name>A0ABV7L9G6_9PROT</name>
<dbReference type="InterPro" id="IPR051678">
    <property type="entry name" value="AGP_Transferase"/>
</dbReference>
<dbReference type="Proteomes" id="UP001595528">
    <property type="component" value="Unassembled WGS sequence"/>
</dbReference>
<gene>
    <name evidence="2" type="ORF">ACFOGJ_27955</name>
</gene>
<dbReference type="CDD" id="cd05154">
    <property type="entry name" value="ACAD10_11_N-like"/>
    <property type="match status" value="1"/>
</dbReference>